<reference evidence="1 2" key="1">
    <citation type="submission" date="2024-11" db="EMBL/GenBank/DDBJ databases">
        <title>A near-complete genome assembly of Cinchona calisaya.</title>
        <authorList>
            <person name="Lian D.C."/>
            <person name="Zhao X.W."/>
            <person name="Wei L."/>
        </authorList>
    </citation>
    <scope>NUCLEOTIDE SEQUENCE [LARGE SCALE GENOMIC DNA]</scope>
    <source>
        <tissue evidence="1">Nenye</tissue>
    </source>
</reference>
<comment type="caution">
    <text evidence="1">The sequence shown here is derived from an EMBL/GenBank/DDBJ whole genome shotgun (WGS) entry which is preliminary data.</text>
</comment>
<name>A0ABD3B354_9GENT</name>
<keyword evidence="2" id="KW-1185">Reference proteome</keyword>
<evidence type="ECO:0000313" key="1">
    <source>
        <dbReference type="EMBL" id="KAL3537748.1"/>
    </source>
</evidence>
<gene>
    <name evidence="1" type="ORF">ACH5RR_001114</name>
</gene>
<organism evidence="1 2">
    <name type="scientific">Cinchona calisaya</name>
    <dbReference type="NCBI Taxonomy" id="153742"/>
    <lineage>
        <taxon>Eukaryota</taxon>
        <taxon>Viridiplantae</taxon>
        <taxon>Streptophyta</taxon>
        <taxon>Embryophyta</taxon>
        <taxon>Tracheophyta</taxon>
        <taxon>Spermatophyta</taxon>
        <taxon>Magnoliopsida</taxon>
        <taxon>eudicotyledons</taxon>
        <taxon>Gunneridae</taxon>
        <taxon>Pentapetalae</taxon>
        <taxon>asterids</taxon>
        <taxon>lamiids</taxon>
        <taxon>Gentianales</taxon>
        <taxon>Rubiaceae</taxon>
        <taxon>Cinchonoideae</taxon>
        <taxon>Cinchoneae</taxon>
        <taxon>Cinchona</taxon>
    </lineage>
</organism>
<dbReference type="EMBL" id="JBJUIK010000001">
    <property type="protein sequence ID" value="KAL3537748.1"/>
    <property type="molecule type" value="Genomic_DNA"/>
</dbReference>
<evidence type="ECO:0000313" key="2">
    <source>
        <dbReference type="Proteomes" id="UP001630127"/>
    </source>
</evidence>
<sequence>MHYLKMGHYEDGCLIKNPPTTENLKLIDTTPTVKNSQVKIAKDNGAQPKWIPKLSLLVASSGSSLVAHEKETSLTYSQDSIEILNMPFETIDLILLEDLNPSIEKIGVSTS</sequence>
<dbReference type="Proteomes" id="UP001630127">
    <property type="component" value="Unassembled WGS sequence"/>
</dbReference>
<proteinExistence type="predicted"/>
<protein>
    <submittedName>
        <fullName evidence="1">Uncharacterized protein</fullName>
    </submittedName>
</protein>
<dbReference type="AlphaFoldDB" id="A0ABD3B354"/>
<accession>A0ABD3B354</accession>